<keyword evidence="1" id="KW-0732">Signal</keyword>
<accession>A0ABT8VQD5</accession>
<keyword evidence="3" id="KW-1185">Reference proteome</keyword>
<name>A0ABT8VQD5_9FLAO</name>
<dbReference type="EMBL" id="JAUMIT010000001">
    <property type="protein sequence ID" value="MDO3694186.1"/>
    <property type="molecule type" value="Genomic_DNA"/>
</dbReference>
<proteinExistence type="predicted"/>
<reference evidence="2" key="1">
    <citation type="submission" date="2023-07" db="EMBL/GenBank/DDBJ databases">
        <title>Wenyingzhuangia sp. chi5 genome sequencing and assembly.</title>
        <authorList>
            <person name="Park S."/>
        </authorList>
    </citation>
    <scope>NUCLEOTIDE SEQUENCE</scope>
    <source>
        <strain evidence="2">Chi5</strain>
    </source>
</reference>
<feature type="chain" id="PRO_5046195179" evidence="1">
    <location>
        <begin position="23"/>
        <end position="163"/>
    </location>
</feature>
<sequence length="163" mass="18870">MKAFKYIFFVACLFLMAFTTLKTTEATQKYKCMVQLKNYQGEGAYVIVSLVDKNNKYIKTLQVLGEDTKWYADITSWWSFFEPKEKTTNIDAITGATIAGGERAVFVIEVNQNDINKGNKIRFETAVEQQEYHIKDLEISLDSEIQKKYEGTGYIRYVRILPN</sequence>
<comment type="caution">
    <text evidence="2">The sequence shown here is derived from an EMBL/GenBank/DDBJ whole genome shotgun (WGS) entry which is preliminary data.</text>
</comment>
<feature type="signal peptide" evidence="1">
    <location>
        <begin position="1"/>
        <end position="22"/>
    </location>
</feature>
<organism evidence="2 3">
    <name type="scientific">Wenyingzhuangia gilva</name>
    <dbReference type="NCBI Taxonomy" id="3057677"/>
    <lineage>
        <taxon>Bacteria</taxon>
        <taxon>Pseudomonadati</taxon>
        <taxon>Bacteroidota</taxon>
        <taxon>Flavobacteriia</taxon>
        <taxon>Flavobacteriales</taxon>
        <taxon>Flavobacteriaceae</taxon>
        <taxon>Wenyingzhuangia</taxon>
    </lineage>
</organism>
<dbReference type="Pfam" id="PF10029">
    <property type="entry name" value="DUF2271"/>
    <property type="match status" value="1"/>
</dbReference>
<dbReference type="Proteomes" id="UP001168642">
    <property type="component" value="Unassembled WGS sequence"/>
</dbReference>
<evidence type="ECO:0000313" key="3">
    <source>
        <dbReference type="Proteomes" id="UP001168642"/>
    </source>
</evidence>
<gene>
    <name evidence="2" type="ORF">QVZ41_04885</name>
</gene>
<dbReference type="InterPro" id="IPR014469">
    <property type="entry name" value="DUF2271"/>
</dbReference>
<evidence type="ECO:0000313" key="2">
    <source>
        <dbReference type="EMBL" id="MDO3694186.1"/>
    </source>
</evidence>
<dbReference type="RefSeq" id="WP_302883425.1">
    <property type="nucleotide sequence ID" value="NZ_JAUMIT010000001.1"/>
</dbReference>
<protein>
    <submittedName>
        <fullName evidence="2">DUF2271 domain-containing protein</fullName>
    </submittedName>
</protein>
<evidence type="ECO:0000256" key="1">
    <source>
        <dbReference type="SAM" id="SignalP"/>
    </source>
</evidence>